<sequence>MKLETSNLDSDEDEQQYFTEIIIEINEEFKNKTFYISVFHDPCRGRESTNKYNTNNAIRGENGKKHMRIERDYTEDFKLGILICGLDDLIGETLLIIYPIFYAKIDFEVDNEVNNEVLNELDNEGDHELDNEADNVLDHEGDNAVDKEVNINGIDTYFNHQSGLHKLIKIDCFLNPEGPRKLIKNKKIIEKGRKLLGKNNFIDNSVINEQHRKSELEGISYINICLKFENSGKYKIRVMSPLIWREPKMELNFYIKINEENKTKCFSKKYINYKNQEEIDLLSQLREGIMIHVVKNNHNYSDYHSKLVKVDKFNEDEFEELDNYSYLKPLFKEDFKFVEEENKNTAKKRKRNE</sequence>
<keyword evidence="1" id="KW-1185">Reference proteome</keyword>
<name>A0A915PAW8_9BILA</name>
<dbReference type="Proteomes" id="UP000887560">
    <property type="component" value="Unplaced"/>
</dbReference>
<dbReference type="WBParaSite" id="scf7180000424831.g14108">
    <property type="protein sequence ID" value="scf7180000424831.g14108"/>
    <property type="gene ID" value="scf7180000424831.g14108"/>
</dbReference>
<organism evidence="1 2">
    <name type="scientific">Meloidogyne floridensis</name>
    <dbReference type="NCBI Taxonomy" id="298350"/>
    <lineage>
        <taxon>Eukaryota</taxon>
        <taxon>Metazoa</taxon>
        <taxon>Ecdysozoa</taxon>
        <taxon>Nematoda</taxon>
        <taxon>Chromadorea</taxon>
        <taxon>Rhabditida</taxon>
        <taxon>Tylenchina</taxon>
        <taxon>Tylenchomorpha</taxon>
        <taxon>Tylenchoidea</taxon>
        <taxon>Meloidogynidae</taxon>
        <taxon>Meloidogyninae</taxon>
        <taxon>Meloidogyne</taxon>
    </lineage>
</organism>
<reference evidence="2" key="1">
    <citation type="submission" date="2022-11" db="UniProtKB">
        <authorList>
            <consortium name="WormBaseParasite"/>
        </authorList>
    </citation>
    <scope>IDENTIFICATION</scope>
</reference>
<protein>
    <submittedName>
        <fullName evidence="2">Galectin</fullName>
    </submittedName>
</protein>
<dbReference type="AlphaFoldDB" id="A0A915PAW8"/>
<evidence type="ECO:0000313" key="1">
    <source>
        <dbReference type="Proteomes" id="UP000887560"/>
    </source>
</evidence>
<accession>A0A915PAW8</accession>
<evidence type="ECO:0000313" key="2">
    <source>
        <dbReference type="WBParaSite" id="scf7180000424831.g14108"/>
    </source>
</evidence>
<proteinExistence type="predicted"/>